<name>A0AAD9KUN3_RIDPI</name>
<proteinExistence type="predicted"/>
<dbReference type="Proteomes" id="UP001209878">
    <property type="component" value="Unassembled WGS sequence"/>
</dbReference>
<gene>
    <name evidence="1" type="ORF">NP493_582g02050</name>
</gene>
<organism evidence="1 2">
    <name type="scientific">Ridgeia piscesae</name>
    <name type="common">Tubeworm</name>
    <dbReference type="NCBI Taxonomy" id="27915"/>
    <lineage>
        <taxon>Eukaryota</taxon>
        <taxon>Metazoa</taxon>
        <taxon>Spiralia</taxon>
        <taxon>Lophotrochozoa</taxon>
        <taxon>Annelida</taxon>
        <taxon>Polychaeta</taxon>
        <taxon>Sedentaria</taxon>
        <taxon>Canalipalpata</taxon>
        <taxon>Sabellida</taxon>
        <taxon>Siboglinidae</taxon>
        <taxon>Ridgeia</taxon>
    </lineage>
</organism>
<comment type="caution">
    <text evidence="1">The sequence shown here is derived from an EMBL/GenBank/DDBJ whole genome shotgun (WGS) entry which is preliminary data.</text>
</comment>
<dbReference type="EMBL" id="JAODUO010000582">
    <property type="protein sequence ID" value="KAK2177741.1"/>
    <property type="molecule type" value="Genomic_DNA"/>
</dbReference>
<protein>
    <submittedName>
        <fullName evidence="1">Uncharacterized protein</fullName>
    </submittedName>
</protein>
<accession>A0AAD9KUN3</accession>
<evidence type="ECO:0000313" key="2">
    <source>
        <dbReference type="Proteomes" id="UP001209878"/>
    </source>
</evidence>
<evidence type="ECO:0000313" key="1">
    <source>
        <dbReference type="EMBL" id="KAK2177741.1"/>
    </source>
</evidence>
<dbReference type="AlphaFoldDB" id="A0AAD9KUN3"/>
<keyword evidence="2" id="KW-1185">Reference proteome</keyword>
<reference evidence="1" key="1">
    <citation type="journal article" date="2023" name="Mol. Biol. Evol.">
        <title>Third-Generation Sequencing Reveals the Adaptive Role of the Epigenome in Three Deep-Sea Polychaetes.</title>
        <authorList>
            <person name="Perez M."/>
            <person name="Aroh O."/>
            <person name="Sun Y."/>
            <person name="Lan Y."/>
            <person name="Juniper S.K."/>
            <person name="Young C.R."/>
            <person name="Angers B."/>
            <person name="Qian P.Y."/>
        </authorList>
    </citation>
    <scope>NUCLEOTIDE SEQUENCE</scope>
    <source>
        <strain evidence="1">R07B-5</strain>
    </source>
</reference>
<sequence length="104" mass="11793">MYYLCEPLGNGQFRRHHLTCGVLYWNQIFHTCVFSKPAKAQCEEGTISVIIQPTTPVADCPYEPYPGDSSKFWISGDENSLMTCVEGMQFFNNDDLCDCLPVTQ</sequence>